<dbReference type="SUPFAM" id="SSF50249">
    <property type="entry name" value="Nucleic acid-binding proteins"/>
    <property type="match status" value="1"/>
</dbReference>
<reference evidence="4 5" key="1">
    <citation type="journal article" date="2014" name="Genome Announc.">
        <title>Complete Genome Sequences of Two Citrobacter rodentium Bacteriophages, CR8 and CR44b.</title>
        <authorList>
            <person name="Toribio A.L."/>
            <person name="Pickard D."/>
            <person name="Cerdeno-Tarraga A.M."/>
            <person name="Petty N.K."/>
            <person name="Thomson N."/>
            <person name="Salmond G."/>
            <person name="Dougan G."/>
        </authorList>
    </citation>
    <scope>NUCLEOTIDE SEQUENCE [LARGE SCALE GENOMIC DNA]</scope>
</reference>
<feature type="domain" description="Single-stranded DNA-binding protein BPT7" evidence="3">
    <location>
        <begin position="16"/>
        <end position="178"/>
    </location>
</feature>
<evidence type="ECO:0000256" key="1">
    <source>
        <dbReference type="HAMAP-Rule" id="MF_04153"/>
    </source>
</evidence>
<protein>
    <recommendedName>
        <fullName evidence="1">Single-stranded DNA-binding protein</fullName>
        <shortName evidence="1">SSB protein</shortName>
    </recommendedName>
    <alternativeName>
        <fullName evidence="1">Helix-destabilizing protein</fullName>
    </alternativeName>
</protein>
<organism evidence="4 5">
    <name type="scientific">Citrobacter phage CR8</name>
    <dbReference type="NCBI Taxonomy" id="1455076"/>
    <lineage>
        <taxon>Viruses</taxon>
        <taxon>Duplodnaviria</taxon>
        <taxon>Heunggongvirae</taxon>
        <taxon>Uroviricota</taxon>
        <taxon>Caudoviricetes</taxon>
        <taxon>Autographivirales</taxon>
        <taxon>Autotranscriptaviridae</taxon>
        <taxon>Studiervirinae</taxon>
        <taxon>Caroctavirus</taxon>
        <taxon>Caroctavirus CR8</taxon>
    </lineage>
</organism>
<keyword evidence="1" id="KW-0234">DNA repair</keyword>
<dbReference type="KEGG" id="vg:18499570"/>
<evidence type="ECO:0000313" key="4">
    <source>
        <dbReference type="EMBL" id="CDM21602.1"/>
    </source>
</evidence>
<keyword evidence="1" id="KW-0238">DNA-binding</keyword>
<feature type="compositionally biased region" description="Acidic residues" evidence="2">
    <location>
        <begin position="214"/>
        <end position="234"/>
    </location>
</feature>
<dbReference type="InterPro" id="IPR016411">
    <property type="entry name" value="SSB_T7"/>
</dbReference>
<comment type="domain">
    <text evidence="1">The acidic C-terminus is involved in modulating the ssDNA binding properties. It is also required for dimer formation and for interactions with the viral DNA polymerase and the helicase.</text>
</comment>
<keyword evidence="5" id="KW-1185">Reference proteome</keyword>
<dbReference type="GO" id="GO:0006310">
    <property type="term" value="P:DNA recombination"/>
    <property type="evidence" value="ECO:0007669"/>
    <property type="project" value="UniProtKB-UniRule"/>
</dbReference>
<feature type="region of interest" description="Disordered" evidence="2">
    <location>
        <begin position="189"/>
        <end position="234"/>
    </location>
</feature>
<dbReference type="InterPro" id="IPR012340">
    <property type="entry name" value="NA-bd_OB-fold"/>
</dbReference>
<dbReference type="EMBL" id="HG818824">
    <property type="protein sequence ID" value="CDM21602.1"/>
    <property type="molecule type" value="Genomic_DNA"/>
</dbReference>
<dbReference type="GO" id="GO:0006281">
    <property type="term" value="P:DNA repair"/>
    <property type="evidence" value="ECO:0007669"/>
    <property type="project" value="UniProtKB-UniRule"/>
</dbReference>
<keyword evidence="1" id="KW-1194">Viral DNA replication</keyword>
<dbReference type="GO" id="GO:0003697">
    <property type="term" value="F:single-stranded DNA binding"/>
    <property type="evidence" value="ECO:0007669"/>
    <property type="project" value="UniProtKB-UniRule"/>
</dbReference>
<evidence type="ECO:0000256" key="2">
    <source>
        <dbReference type="SAM" id="MobiDB-lite"/>
    </source>
</evidence>
<comment type="function">
    <text evidence="1">Single-stranded DNA-binding protein that participates in viral DNA replication, formation of concatemers, recombination and repair of double-stranded breaks. Coats the lagging-strand ssDNA as the replication fork advances and stimulates the activities of viral DNA polymerase and primase/helicase. Coordinates simultaneous synthesis of leading- and lagging-strands. Together with DNA primase/helicase, promotes pairing of two homologous DNA molecules containing complementary single-stranded regions and mediates homologous DNA strand exchange. Promotes also the formation of joint molecules. Disrupts loops, hairpins and other secondary structures present on ssDNA to reduce and eliminate pausing of viral DNA polymerase at specific sites during elongation.</text>
</comment>
<keyword evidence="1" id="KW-0235">DNA replication</keyword>
<dbReference type="GeneID" id="18499570"/>
<evidence type="ECO:0000313" key="5">
    <source>
        <dbReference type="Proteomes" id="UP000019157"/>
    </source>
</evidence>
<dbReference type="InterPro" id="IPR049476">
    <property type="entry name" value="SBB_BPT7"/>
</dbReference>
<name>W6PNB4_9CAUD</name>
<feature type="region of interest" description="Disordered" evidence="2">
    <location>
        <begin position="72"/>
        <end position="99"/>
    </location>
</feature>
<dbReference type="HAMAP" id="MF_04153">
    <property type="entry name" value="SSB_T7"/>
    <property type="match status" value="1"/>
</dbReference>
<sequence>MAKTFTKPKVFTTPVVGTLEPYAWLNKADTKYNERGVHSCKLTFDLSEPRVQKMLDVLQKIHDDAYAEALAEHEANPPKVQRGKKPIEPREGDMPWVENGDGTVTMTFKSFASFIKDGEVQDIVLRFYDTDAKLIKNVPNIGSGSGLKVKFKVLPFKWNAATGASVKLQLESVLLVDLVEFGAGGDSGAGGWGDDEDIGSGFKAKNDGNFDGDGGFDGDDETEESSADEDNYDF</sequence>
<dbReference type="RefSeq" id="YP_009004173.1">
    <property type="nucleotide sequence ID" value="NC_023548.1"/>
</dbReference>
<dbReference type="Pfam" id="PF21265">
    <property type="entry name" value="SBB_T7"/>
    <property type="match status" value="1"/>
</dbReference>
<keyword evidence="1" id="KW-0233">DNA recombination</keyword>
<comment type="similarity">
    <text evidence="1">Belongs to the Teseptimavirus single-stranded DNA-binding protein family.</text>
</comment>
<accession>W6PNB4</accession>
<dbReference type="PIRSF" id="PIRSF004311">
    <property type="entry name" value="Helix_destablz_SSB_T7"/>
    <property type="match status" value="1"/>
</dbReference>
<dbReference type="GO" id="GO:0039693">
    <property type="term" value="P:viral DNA genome replication"/>
    <property type="evidence" value="ECO:0007669"/>
    <property type="project" value="UniProtKB-UniRule"/>
</dbReference>
<dbReference type="Proteomes" id="UP000019157">
    <property type="component" value="Segment"/>
</dbReference>
<comment type="subunit">
    <text evidence="1">Homodimer. Interacts (via C-terminus) with the viral DNA polymerase. Interacts with the viral helicase/primase. Part of the replicase complex that includes the DNA polymerase, the primase/helicase and the single-stranded DNA binding protein.</text>
</comment>
<dbReference type="OrthoDB" id="10081at10239"/>
<evidence type="ECO:0000259" key="3">
    <source>
        <dbReference type="Pfam" id="PF21265"/>
    </source>
</evidence>
<dbReference type="Gene3D" id="2.40.50.140">
    <property type="entry name" value="Nucleic acid-binding proteins"/>
    <property type="match status" value="1"/>
</dbReference>
<gene>
    <name evidence="4" type="primary">2.5</name>
</gene>
<keyword evidence="1" id="KW-0227">DNA damage</keyword>
<proteinExistence type="inferred from homology"/>